<keyword evidence="1" id="KW-0472">Membrane</keyword>
<dbReference type="AlphaFoldDB" id="A0A229SPR0"/>
<dbReference type="Proteomes" id="UP000215199">
    <property type="component" value="Unassembled WGS sequence"/>
</dbReference>
<gene>
    <name evidence="2" type="ORF">CF165_40885</name>
</gene>
<keyword evidence="1" id="KW-1133">Transmembrane helix</keyword>
<dbReference type="EMBL" id="NMUL01000054">
    <property type="protein sequence ID" value="OXM60838.1"/>
    <property type="molecule type" value="Genomic_DNA"/>
</dbReference>
<organism evidence="2 3">
    <name type="scientific">Amycolatopsis vastitatis</name>
    <dbReference type="NCBI Taxonomy" id="1905142"/>
    <lineage>
        <taxon>Bacteria</taxon>
        <taxon>Bacillati</taxon>
        <taxon>Actinomycetota</taxon>
        <taxon>Actinomycetes</taxon>
        <taxon>Pseudonocardiales</taxon>
        <taxon>Pseudonocardiaceae</taxon>
        <taxon>Amycolatopsis</taxon>
    </lineage>
</organism>
<feature type="transmembrane region" description="Helical" evidence="1">
    <location>
        <begin position="80"/>
        <end position="100"/>
    </location>
</feature>
<proteinExistence type="predicted"/>
<protein>
    <submittedName>
        <fullName evidence="2">Uncharacterized protein</fullName>
    </submittedName>
</protein>
<reference evidence="3" key="1">
    <citation type="submission" date="2017-07" db="EMBL/GenBank/DDBJ databases">
        <title>Comparative genome mining reveals phylogenetic distribution patterns of secondary metabolites in Amycolatopsis.</title>
        <authorList>
            <person name="Adamek M."/>
            <person name="Alanjary M."/>
            <person name="Sales-Ortells H."/>
            <person name="Goodfellow M."/>
            <person name="Bull A.T."/>
            <person name="Kalinowski J."/>
            <person name="Ziemert N."/>
        </authorList>
    </citation>
    <scope>NUCLEOTIDE SEQUENCE [LARGE SCALE GENOMIC DNA]</scope>
    <source>
        <strain evidence="3">H5</strain>
    </source>
</reference>
<evidence type="ECO:0000256" key="1">
    <source>
        <dbReference type="SAM" id="Phobius"/>
    </source>
</evidence>
<evidence type="ECO:0000313" key="2">
    <source>
        <dbReference type="EMBL" id="OXM60838.1"/>
    </source>
</evidence>
<keyword evidence="3" id="KW-1185">Reference proteome</keyword>
<comment type="caution">
    <text evidence="2">The sequence shown here is derived from an EMBL/GenBank/DDBJ whole genome shotgun (WGS) entry which is preliminary data.</text>
</comment>
<feature type="transmembrane region" description="Helical" evidence="1">
    <location>
        <begin position="51"/>
        <end position="74"/>
    </location>
</feature>
<sequence>MAERPALEDAYYIVIPDQVWFGQKAPVEARERGEETSETYYLPPLEPRAPLSLGAVTGIGGVSGSLVFGVVAGALATSPIGLAVGVAAGIFGGLMGSSLAEEIHDRSRGSL</sequence>
<accession>A0A229SPR0</accession>
<keyword evidence="1" id="KW-0812">Transmembrane</keyword>
<name>A0A229SPR0_9PSEU</name>
<evidence type="ECO:0000313" key="3">
    <source>
        <dbReference type="Proteomes" id="UP000215199"/>
    </source>
</evidence>